<sequence>MKAVCDTMDVLEIFTISRASERAKRVLKLFLSRRNFELTALFAETFILEVHNRKHTYYGIVMQFSIKYTFETIRENIAEFVTFFKICEVSLVFERPQLASAVIQLIRSFDLTIDSFDLNLENGYKEQYHEMIELSREAKNLDILSDPTKKFRLSISANPFQFNALRLVHAKWVTRYYLTNLFINCKELYMENCQLKYSDYLMFFKQWIKESRLEVAKIKMKEQRNFSALRLDIPDGFCYMIQQENTGIRAIVLFTPPDNLVNLTTEFEL</sequence>
<protein>
    <submittedName>
        <fullName evidence="1">Uncharacterized protein</fullName>
    </submittedName>
</protein>
<dbReference type="OrthoDB" id="5910818at2759"/>
<gene>
    <name evidence="1" type="ORF">CRE_05124</name>
</gene>
<keyword evidence="2" id="KW-1185">Reference proteome</keyword>
<name>E3N6B9_CAERE</name>
<dbReference type="PANTHER" id="PTHR21503">
    <property type="entry name" value="F-BOX-CONTAINING HYPOTHETICAL PROTEIN C.ELEGANS"/>
    <property type="match status" value="1"/>
</dbReference>
<dbReference type="PANTHER" id="PTHR21503:SF8">
    <property type="entry name" value="F-BOX ASSOCIATED DOMAIN-CONTAINING PROTEIN-RELATED"/>
    <property type="match status" value="1"/>
</dbReference>
<dbReference type="Proteomes" id="UP000008281">
    <property type="component" value="Unassembled WGS sequence"/>
</dbReference>
<evidence type="ECO:0000313" key="1">
    <source>
        <dbReference type="EMBL" id="EFO88034.1"/>
    </source>
</evidence>
<accession>E3N6B9</accession>
<dbReference type="HOGENOM" id="CLU_1070559_0_0_1"/>
<reference evidence="1" key="1">
    <citation type="submission" date="2007-07" db="EMBL/GenBank/DDBJ databases">
        <title>PCAP assembly of the Caenorhabditis remanei genome.</title>
        <authorList>
            <consortium name="The Caenorhabditis remanei Sequencing Consortium"/>
            <person name="Wilson R.K."/>
        </authorList>
    </citation>
    <scope>NUCLEOTIDE SEQUENCE [LARGE SCALE GENOMIC DNA]</scope>
    <source>
        <strain evidence="1">PB4641</strain>
    </source>
</reference>
<dbReference type="AlphaFoldDB" id="E3N6B9"/>
<organism evidence="2">
    <name type="scientific">Caenorhabditis remanei</name>
    <name type="common">Caenorhabditis vulgaris</name>
    <dbReference type="NCBI Taxonomy" id="31234"/>
    <lineage>
        <taxon>Eukaryota</taxon>
        <taxon>Metazoa</taxon>
        <taxon>Ecdysozoa</taxon>
        <taxon>Nematoda</taxon>
        <taxon>Chromadorea</taxon>
        <taxon>Rhabditida</taxon>
        <taxon>Rhabditina</taxon>
        <taxon>Rhabditomorpha</taxon>
        <taxon>Rhabditoidea</taxon>
        <taxon>Rhabditidae</taxon>
        <taxon>Peloderinae</taxon>
        <taxon>Caenorhabditis</taxon>
    </lineage>
</organism>
<proteinExistence type="predicted"/>
<evidence type="ECO:0000313" key="2">
    <source>
        <dbReference type="Proteomes" id="UP000008281"/>
    </source>
</evidence>
<dbReference type="EMBL" id="DS268539">
    <property type="protein sequence ID" value="EFO88034.1"/>
    <property type="molecule type" value="Genomic_DNA"/>
</dbReference>
<dbReference type="OMA" id="IKSWING"/>